<organism evidence="1 2">
    <name type="scientific">Seohaeicola nanhaiensis</name>
    <dbReference type="NCBI Taxonomy" id="1387282"/>
    <lineage>
        <taxon>Bacteria</taxon>
        <taxon>Pseudomonadati</taxon>
        <taxon>Pseudomonadota</taxon>
        <taxon>Alphaproteobacteria</taxon>
        <taxon>Rhodobacterales</taxon>
        <taxon>Roseobacteraceae</taxon>
        <taxon>Seohaeicola</taxon>
    </lineage>
</organism>
<dbReference type="RefSeq" id="WP_380717243.1">
    <property type="nucleotide sequence ID" value="NZ_JBHSGI010000005.1"/>
</dbReference>
<dbReference type="GO" id="GO:0051301">
    <property type="term" value="P:cell division"/>
    <property type="evidence" value="ECO:0007669"/>
    <property type="project" value="UniProtKB-KW"/>
</dbReference>
<dbReference type="EMBL" id="JBHSGI010000005">
    <property type="protein sequence ID" value="MFC4668882.1"/>
    <property type="molecule type" value="Genomic_DNA"/>
</dbReference>
<sequence length="120" mass="13763">MKSLIYMLTALSVFGLAFWAYRENYATQQVLRDTQQLRREIGTAQLRLGVLRAEWAYLNRPERLMQLAELNFDRLGLLPLRADQFGRIDEVAYPPEPESALPLEIVNGVDVSNIGQEQNP</sequence>
<keyword evidence="2" id="KW-1185">Reference proteome</keyword>
<gene>
    <name evidence="1" type="ORF">ACFO5X_09970</name>
</gene>
<evidence type="ECO:0000313" key="1">
    <source>
        <dbReference type="EMBL" id="MFC4668882.1"/>
    </source>
</evidence>
<accession>A0ABV9KFG7</accession>
<protein>
    <submittedName>
        <fullName evidence="1">Cell division protein FtsL</fullName>
    </submittedName>
</protein>
<dbReference type="Proteomes" id="UP001595973">
    <property type="component" value="Unassembled WGS sequence"/>
</dbReference>
<keyword evidence="1" id="KW-0131">Cell cycle</keyword>
<evidence type="ECO:0000313" key="2">
    <source>
        <dbReference type="Proteomes" id="UP001595973"/>
    </source>
</evidence>
<proteinExistence type="predicted"/>
<keyword evidence="1" id="KW-0132">Cell division</keyword>
<reference evidence="2" key="1">
    <citation type="journal article" date="2019" name="Int. J. Syst. Evol. Microbiol.">
        <title>The Global Catalogue of Microorganisms (GCM) 10K type strain sequencing project: providing services to taxonomists for standard genome sequencing and annotation.</title>
        <authorList>
            <consortium name="The Broad Institute Genomics Platform"/>
            <consortium name="The Broad Institute Genome Sequencing Center for Infectious Disease"/>
            <person name="Wu L."/>
            <person name="Ma J."/>
        </authorList>
    </citation>
    <scope>NUCLEOTIDE SEQUENCE [LARGE SCALE GENOMIC DNA]</scope>
    <source>
        <strain evidence="2">CGMCC 4.7283</strain>
    </source>
</reference>
<comment type="caution">
    <text evidence="1">The sequence shown here is derived from an EMBL/GenBank/DDBJ whole genome shotgun (WGS) entry which is preliminary data.</text>
</comment>
<name>A0ABV9KFG7_9RHOB</name>